<proteinExistence type="predicted"/>
<dbReference type="SUPFAM" id="SSF52540">
    <property type="entry name" value="P-loop containing nucleoside triphosphate hydrolases"/>
    <property type="match status" value="1"/>
</dbReference>
<evidence type="ECO:0000313" key="6">
    <source>
        <dbReference type="EMBL" id="STY60899.1"/>
    </source>
</evidence>
<name>A0A378MZZ5_MANHA</name>
<dbReference type="InterPro" id="IPR000212">
    <property type="entry name" value="DNA_helicase_UvrD/REP"/>
</dbReference>
<dbReference type="AlphaFoldDB" id="A0A378MZZ5"/>
<evidence type="ECO:0000256" key="3">
    <source>
        <dbReference type="ARBA" id="ARBA00022806"/>
    </source>
</evidence>
<dbReference type="InterPro" id="IPR014017">
    <property type="entry name" value="DNA_helicase_UvrD-like_C"/>
</dbReference>
<protein>
    <submittedName>
        <fullName evidence="6">Exodeoxyribonuclease V beta chain</fullName>
        <ecNumber evidence="6">3.1.11.5</ecNumber>
    </submittedName>
</protein>
<evidence type="ECO:0000256" key="1">
    <source>
        <dbReference type="ARBA" id="ARBA00022741"/>
    </source>
</evidence>
<reference evidence="6 7" key="1">
    <citation type="submission" date="2018-06" db="EMBL/GenBank/DDBJ databases">
        <authorList>
            <consortium name="Pathogen Informatics"/>
            <person name="Doyle S."/>
        </authorList>
    </citation>
    <scope>NUCLEOTIDE SEQUENCE [LARGE SCALE GENOMIC DNA]</scope>
    <source>
        <strain evidence="6 7">NCTC10638</strain>
    </source>
</reference>
<dbReference type="GO" id="GO:0000725">
    <property type="term" value="P:recombinational repair"/>
    <property type="evidence" value="ECO:0007669"/>
    <property type="project" value="TreeGrafter"/>
</dbReference>
<accession>A0A378MZZ5</accession>
<gene>
    <name evidence="6" type="primary">recB_4</name>
    <name evidence="6" type="ORF">NCTC10638_02106</name>
</gene>
<evidence type="ECO:0000256" key="4">
    <source>
        <dbReference type="ARBA" id="ARBA00022840"/>
    </source>
</evidence>
<dbReference type="Pfam" id="PF13361">
    <property type="entry name" value="UvrD_C"/>
    <property type="match status" value="1"/>
</dbReference>
<sequence>MESEEELIKIVTIHGSKGLQYPIVWLPFVSQKSEGDTQTALSLYRNSQGALDWCLGSEEASFSLQYEAYAEDLRLLYVALTRAESQLNLVLPKEISGWSPLHYLLADGEIPTGKVPVSDYFSQKRIAANLVEVAGNYLSHCGKENNLQTITKQKTFSAISVWLVKLPALLHFMPNTSVLVKGNQKG</sequence>
<dbReference type="Gene3D" id="3.40.50.300">
    <property type="entry name" value="P-loop containing nucleotide triphosphate hydrolases"/>
    <property type="match status" value="1"/>
</dbReference>
<dbReference type="InterPro" id="IPR027417">
    <property type="entry name" value="P-loop_NTPase"/>
</dbReference>
<dbReference type="PANTHER" id="PTHR11070">
    <property type="entry name" value="UVRD / RECB / PCRA DNA HELICASE FAMILY MEMBER"/>
    <property type="match status" value="1"/>
</dbReference>
<dbReference type="GO" id="GO:0005524">
    <property type="term" value="F:ATP binding"/>
    <property type="evidence" value="ECO:0007669"/>
    <property type="project" value="UniProtKB-KW"/>
</dbReference>
<dbReference type="GO" id="GO:0009338">
    <property type="term" value="C:exodeoxyribonuclease V complex"/>
    <property type="evidence" value="ECO:0007669"/>
    <property type="project" value="TreeGrafter"/>
</dbReference>
<dbReference type="EC" id="3.1.11.5" evidence="6"/>
<keyword evidence="2 6" id="KW-0378">Hydrolase</keyword>
<evidence type="ECO:0000256" key="2">
    <source>
        <dbReference type="ARBA" id="ARBA00022801"/>
    </source>
</evidence>
<dbReference type="PANTHER" id="PTHR11070:SF23">
    <property type="entry name" value="RECBCD ENZYME SUBUNIT RECB"/>
    <property type="match status" value="1"/>
</dbReference>
<dbReference type="GO" id="GO:0043138">
    <property type="term" value="F:3'-5' DNA helicase activity"/>
    <property type="evidence" value="ECO:0007669"/>
    <property type="project" value="TreeGrafter"/>
</dbReference>
<evidence type="ECO:0000313" key="7">
    <source>
        <dbReference type="Proteomes" id="UP000254802"/>
    </source>
</evidence>
<feature type="domain" description="UvrD-like helicase C-terminal" evidence="5">
    <location>
        <begin position="5"/>
        <end position="90"/>
    </location>
</feature>
<dbReference type="GO" id="GO:0008854">
    <property type="term" value="F:exodeoxyribonuclease V activity"/>
    <property type="evidence" value="ECO:0007669"/>
    <property type="project" value="UniProtKB-EC"/>
</dbReference>
<dbReference type="EMBL" id="UGPN01000002">
    <property type="protein sequence ID" value="STY60899.1"/>
    <property type="molecule type" value="Genomic_DNA"/>
</dbReference>
<organism evidence="6 7">
    <name type="scientific">Mannheimia haemolytica</name>
    <name type="common">Pasteurella haemolytica</name>
    <dbReference type="NCBI Taxonomy" id="75985"/>
    <lineage>
        <taxon>Bacteria</taxon>
        <taxon>Pseudomonadati</taxon>
        <taxon>Pseudomonadota</taxon>
        <taxon>Gammaproteobacteria</taxon>
        <taxon>Pasteurellales</taxon>
        <taxon>Pasteurellaceae</taxon>
        <taxon>Mannheimia</taxon>
    </lineage>
</organism>
<keyword evidence="4" id="KW-0067">ATP-binding</keyword>
<keyword evidence="3" id="KW-0347">Helicase</keyword>
<dbReference type="GO" id="GO:0005829">
    <property type="term" value="C:cytosol"/>
    <property type="evidence" value="ECO:0007669"/>
    <property type="project" value="TreeGrafter"/>
</dbReference>
<dbReference type="GO" id="GO:0003677">
    <property type="term" value="F:DNA binding"/>
    <property type="evidence" value="ECO:0007669"/>
    <property type="project" value="InterPro"/>
</dbReference>
<dbReference type="Proteomes" id="UP000254802">
    <property type="component" value="Unassembled WGS sequence"/>
</dbReference>
<keyword evidence="1" id="KW-0547">Nucleotide-binding</keyword>
<evidence type="ECO:0000259" key="5">
    <source>
        <dbReference type="Pfam" id="PF13361"/>
    </source>
</evidence>